<proteinExistence type="predicted"/>
<evidence type="ECO:0000256" key="6">
    <source>
        <dbReference type="ARBA" id="ARBA00022840"/>
    </source>
</evidence>
<name>A0A918AT52_9PSEU</name>
<keyword evidence="6" id="KW-0067">ATP-binding</keyword>
<dbReference type="InterPro" id="IPR000719">
    <property type="entry name" value="Prot_kinase_dom"/>
</dbReference>
<dbReference type="Gene3D" id="1.10.510.10">
    <property type="entry name" value="Transferase(Phosphotransferase) domain 1"/>
    <property type="match status" value="1"/>
</dbReference>
<protein>
    <recommendedName>
        <fullName evidence="1">non-specific serine/threonine protein kinase</fullName>
        <ecNumber evidence="1">2.7.11.1</ecNumber>
    </recommendedName>
</protein>
<keyword evidence="7" id="KW-0812">Transmembrane</keyword>
<evidence type="ECO:0000259" key="8">
    <source>
        <dbReference type="PROSITE" id="PS50011"/>
    </source>
</evidence>
<dbReference type="AlphaFoldDB" id="A0A918AT52"/>
<keyword evidence="10" id="KW-1185">Reference proteome</keyword>
<keyword evidence="5" id="KW-0418">Kinase</keyword>
<gene>
    <name evidence="9" type="ORF">GCM10010185_52190</name>
</gene>
<dbReference type="EC" id="2.7.11.1" evidence="1"/>
<keyword evidence="7" id="KW-1133">Transmembrane helix</keyword>
<dbReference type="GO" id="GO:0005524">
    <property type="term" value="F:ATP binding"/>
    <property type="evidence" value="ECO:0007669"/>
    <property type="project" value="UniProtKB-KW"/>
</dbReference>
<dbReference type="SUPFAM" id="SSF56112">
    <property type="entry name" value="Protein kinase-like (PK-like)"/>
    <property type="match status" value="1"/>
</dbReference>
<evidence type="ECO:0000256" key="1">
    <source>
        <dbReference type="ARBA" id="ARBA00012513"/>
    </source>
</evidence>
<evidence type="ECO:0000313" key="9">
    <source>
        <dbReference type="EMBL" id="GGP72465.1"/>
    </source>
</evidence>
<dbReference type="InterPro" id="IPR008266">
    <property type="entry name" value="Tyr_kinase_AS"/>
</dbReference>
<dbReference type="PROSITE" id="PS50011">
    <property type="entry name" value="PROTEIN_KINASE_DOM"/>
    <property type="match status" value="1"/>
</dbReference>
<keyword evidence="7" id="KW-0472">Membrane</keyword>
<feature type="domain" description="Protein kinase" evidence="8">
    <location>
        <begin position="1"/>
        <end position="235"/>
    </location>
</feature>
<dbReference type="PANTHER" id="PTHR43289:SF6">
    <property type="entry name" value="SERINE_THREONINE-PROTEIN KINASE NEKL-3"/>
    <property type="match status" value="1"/>
</dbReference>
<evidence type="ECO:0000256" key="2">
    <source>
        <dbReference type="ARBA" id="ARBA00022527"/>
    </source>
</evidence>
<dbReference type="InterPro" id="IPR011009">
    <property type="entry name" value="Kinase-like_dom_sf"/>
</dbReference>
<comment type="caution">
    <text evidence="9">The sequence shown here is derived from an EMBL/GenBank/DDBJ whole genome shotgun (WGS) entry which is preliminary data.</text>
</comment>
<evidence type="ECO:0000256" key="4">
    <source>
        <dbReference type="ARBA" id="ARBA00022741"/>
    </source>
</evidence>
<dbReference type="PANTHER" id="PTHR43289">
    <property type="entry name" value="MITOGEN-ACTIVATED PROTEIN KINASE KINASE KINASE 20-RELATED"/>
    <property type="match status" value="1"/>
</dbReference>
<keyword evidence="3" id="KW-0808">Transferase</keyword>
<evidence type="ECO:0000256" key="7">
    <source>
        <dbReference type="SAM" id="Phobius"/>
    </source>
</evidence>
<reference evidence="9" key="2">
    <citation type="submission" date="2020-09" db="EMBL/GenBank/DDBJ databases">
        <authorList>
            <person name="Sun Q."/>
            <person name="Ohkuma M."/>
        </authorList>
    </citation>
    <scope>NUCLEOTIDE SEQUENCE</scope>
    <source>
        <strain evidence="9">JCM 3313</strain>
    </source>
</reference>
<accession>A0A918AT52</accession>
<evidence type="ECO:0000313" key="10">
    <source>
        <dbReference type="Proteomes" id="UP000639606"/>
    </source>
</evidence>
<evidence type="ECO:0000256" key="3">
    <source>
        <dbReference type="ARBA" id="ARBA00022679"/>
    </source>
</evidence>
<dbReference type="EMBL" id="BMRG01000013">
    <property type="protein sequence ID" value="GGP72465.1"/>
    <property type="molecule type" value="Genomic_DNA"/>
</dbReference>
<dbReference type="Proteomes" id="UP000639606">
    <property type="component" value="Unassembled WGS sequence"/>
</dbReference>
<dbReference type="GO" id="GO:0004674">
    <property type="term" value="F:protein serine/threonine kinase activity"/>
    <property type="evidence" value="ECO:0007669"/>
    <property type="project" value="UniProtKB-KW"/>
</dbReference>
<feature type="transmembrane region" description="Helical" evidence="7">
    <location>
        <begin position="223"/>
        <end position="243"/>
    </location>
</feature>
<dbReference type="CDD" id="cd14014">
    <property type="entry name" value="STKc_PknB_like"/>
    <property type="match status" value="1"/>
</dbReference>
<sequence>MGKVWQATDLELRRTVALKETSTGDDEEIRREAKIGAGLHHPNVISVFDVVEEGDQRWLVMEYLPARSLAEMIREDGPIPPIRAARVGAQIAAALSAMHAKGMVHRDVTPSNILVADDGTAKLIDLGITTWDQVTRTGTQQNAGTPAYMAPELLDGHHVTPAADVYSLGATLRTAVRGHDEVNGRFANLLARLTDPSPSGRPTADEAAKLLTRSGARRPSRGVLVGAGVGMVAVLLAAVVVLVRDSDSPDAVANAPGSSPRAVPPGDDGKLLYGVGDQLNSVLASELVRETPVRMLTTNYHKPSDLSKLAPWGDTAVPEAYAEGYALHLIVSDWEVNDPEISVTTSYGVGCGRAYVLSSEFPRHMRTLARIFAGQPDDPPLYVTVFQDVNKMGCKDGYYADEASSTAYYEALKDRYLEVLRIFHEEAPNSRVALGWDAWQAGSDDPKTGYGRSMFGHFADVLAASDFQSVIAKQRLGNVDDVRQSVRILGEYGPVMVAAYGNERTDDIVDGEVRALLSDTSIAELIGHRLFAWNFNSEGVVSRAGKATLDFVKDVVRRTGRGPQ</sequence>
<reference evidence="9" key="1">
    <citation type="journal article" date="2014" name="Int. J. Syst. Evol. Microbiol.">
        <title>Complete genome sequence of Corynebacterium casei LMG S-19264T (=DSM 44701T), isolated from a smear-ripened cheese.</title>
        <authorList>
            <consortium name="US DOE Joint Genome Institute (JGI-PGF)"/>
            <person name="Walter F."/>
            <person name="Albersmeier A."/>
            <person name="Kalinowski J."/>
            <person name="Ruckert C."/>
        </authorList>
    </citation>
    <scope>NUCLEOTIDE SEQUENCE</scope>
    <source>
        <strain evidence="9">JCM 3313</strain>
    </source>
</reference>
<evidence type="ECO:0000256" key="5">
    <source>
        <dbReference type="ARBA" id="ARBA00022777"/>
    </source>
</evidence>
<dbReference type="PROSITE" id="PS00109">
    <property type="entry name" value="PROTEIN_KINASE_TYR"/>
    <property type="match status" value="1"/>
</dbReference>
<keyword evidence="2" id="KW-0723">Serine/threonine-protein kinase</keyword>
<dbReference type="Pfam" id="PF00069">
    <property type="entry name" value="Pkinase"/>
    <property type="match status" value="1"/>
</dbReference>
<organism evidence="9 10">
    <name type="scientific">Saccharothrix coeruleofusca</name>
    <dbReference type="NCBI Taxonomy" id="33919"/>
    <lineage>
        <taxon>Bacteria</taxon>
        <taxon>Bacillati</taxon>
        <taxon>Actinomycetota</taxon>
        <taxon>Actinomycetes</taxon>
        <taxon>Pseudonocardiales</taxon>
        <taxon>Pseudonocardiaceae</taxon>
        <taxon>Saccharothrix</taxon>
    </lineage>
</organism>
<keyword evidence="4" id="KW-0547">Nucleotide-binding</keyword>